<organism evidence="14 15">
    <name type="scientific">Capsicum annuum</name>
    <name type="common">Capsicum pepper</name>
    <dbReference type="NCBI Taxonomy" id="4072"/>
    <lineage>
        <taxon>Eukaryota</taxon>
        <taxon>Viridiplantae</taxon>
        <taxon>Streptophyta</taxon>
        <taxon>Embryophyta</taxon>
        <taxon>Tracheophyta</taxon>
        <taxon>Spermatophyta</taxon>
        <taxon>Magnoliopsida</taxon>
        <taxon>eudicotyledons</taxon>
        <taxon>Gunneridae</taxon>
        <taxon>Pentapetalae</taxon>
        <taxon>asterids</taxon>
        <taxon>lamiids</taxon>
        <taxon>Solanales</taxon>
        <taxon>Solanaceae</taxon>
        <taxon>Solanoideae</taxon>
        <taxon>Capsiceae</taxon>
        <taxon>Capsicum</taxon>
    </lineage>
</organism>
<dbReference type="InterPro" id="IPR002182">
    <property type="entry name" value="NB-ARC"/>
</dbReference>
<keyword evidence="11" id="KW-0472">Membrane</keyword>
<feature type="domain" description="Disease resistance protein winged helix" evidence="13">
    <location>
        <begin position="277"/>
        <end position="347"/>
    </location>
</feature>
<dbReference type="GO" id="GO:0043531">
    <property type="term" value="F:ADP binding"/>
    <property type="evidence" value="ECO:0007669"/>
    <property type="project" value="InterPro"/>
</dbReference>
<evidence type="ECO:0000256" key="11">
    <source>
        <dbReference type="ARBA" id="ARBA00023136"/>
    </source>
</evidence>
<keyword evidence="6" id="KW-0677">Repeat</keyword>
<dbReference type="PRINTS" id="PR00364">
    <property type="entry name" value="DISEASERSIST"/>
</dbReference>
<comment type="caution">
    <text evidence="14">The sequence shown here is derived from an EMBL/GenBank/DDBJ whole genome shotgun (WGS) entry which is preliminary data.</text>
</comment>
<dbReference type="InterPro" id="IPR027417">
    <property type="entry name" value="P-loop_NTPase"/>
</dbReference>
<dbReference type="FunFam" id="1.10.10.10:FF:000322">
    <property type="entry name" value="Probable disease resistance protein At1g63360"/>
    <property type="match status" value="1"/>
</dbReference>
<protein>
    <submittedName>
        <fullName evidence="14">Uncharacterized protein</fullName>
    </submittedName>
</protein>
<dbReference type="GO" id="GO:0005524">
    <property type="term" value="F:ATP binding"/>
    <property type="evidence" value="ECO:0007669"/>
    <property type="project" value="UniProtKB-KW"/>
</dbReference>
<evidence type="ECO:0000256" key="2">
    <source>
        <dbReference type="ARBA" id="ARBA00004496"/>
    </source>
</evidence>
<dbReference type="STRING" id="4072.A0A2G2ZIL7"/>
<dbReference type="Gramene" id="PHT81830">
    <property type="protein sequence ID" value="PHT81830"/>
    <property type="gene ID" value="T459_14845"/>
</dbReference>
<evidence type="ECO:0000313" key="14">
    <source>
        <dbReference type="EMBL" id="PHT81830.1"/>
    </source>
</evidence>
<proteinExistence type="inferred from homology"/>
<dbReference type="GO" id="GO:0005737">
    <property type="term" value="C:cytoplasm"/>
    <property type="evidence" value="ECO:0007669"/>
    <property type="project" value="UniProtKB-SubCell"/>
</dbReference>
<dbReference type="InterPro" id="IPR042197">
    <property type="entry name" value="Apaf_helical"/>
</dbReference>
<dbReference type="Gene3D" id="1.10.10.10">
    <property type="entry name" value="Winged helix-like DNA-binding domain superfamily/Winged helix DNA-binding domain"/>
    <property type="match status" value="1"/>
</dbReference>
<evidence type="ECO:0000256" key="10">
    <source>
        <dbReference type="ARBA" id="ARBA00023054"/>
    </source>
</evidence>
<dbReference type="PANTHER" id="PTHR23155">
    <property type="entry name" value="DISEASE RESISTANCE PROTEIN RP"/>
    <property type="match status" value="1"/>
</dbReference>
<evidence type="ECO:0000256" key="1">
    <source>
        <dbReference type="ARBA" id="ARBA00004170"/>
    </source>
</evidence>
<dbReference type="GO" id="GO:0006952">
    <property type="term" value="P:defense response"/>
    <property type="evidence" value="ECO:0007669"/>
    <property type="project" value="UniProtKB-KW"/>
</dbReference>
<reference evidence="14 15" key="2">
    <citation type="journal article" date="2017" name="Genome Biol.">
        <title>New reference genome sequences of hot pepper reveal the massive evolution of plant disease-resistance genes by retroduplication.</title>
        <authorList>
            <person name="Kim S."/>
            <person name="Park J."/>
            <person name="Yeom S.I."/>
            <person name="Kim Y.M."/>
            <person name="Seo E."/>
            <person name="Kim K.T."/>
            <person name="Kim M.S."/>
            <person name="Lee J.M."/>
            <person name="Cheong K."/>
            <person name="Shin H.S."/>
            <person name="Kim S.B."/>
            <person name="Han K."/>
            <person name="Lee J."/>
            <person name="Park M."/>
            <person name="Lee H.A."/>
            <person name="Lee H.Y."/>
            <person name="Lee Y."/>
            <person name="Oh S."/>
            <person name="Lee J.H."/>
            <person name="Choi E."/>
            <person name="Choi E."/>
            <person name="Lee S.E."/>
            <person name="Jeon J."/>
            <person name="Kim H."/>
            <person name="Choi G."/>
            <person name="Song H."/>
            <person name="Lee J."/>
            <person name="Lee S.C."/>
            <person name="Kwon J.K."/>
            <person name="Lee H.Y."/>
            <person name="Koo N."/>
            <person name="Hong Y."/>
            <person name="Kim R.W."/>
            <person name="Kang W.H."/>
            <person name="Huh J.H."/>
            <person name="Kang B.C."/>
            <person name="Yang T.J."/>
            <person name="Lee Y.H."/>
            <person name="Bennetzen J.L."/>
            <person name="Choi D."/>
        </authorList>
    </citation>
    <scope>NUCLEOTIDE SEQUENCE [LARGE SCALE GENOMIC DNA]</scope>
    <source>
        <strain evidence="15">cv. CM334</strain>
    </source>
</reference>
<evidence type="ECO:0000256" key="4">
    <source>
        <dbReference type="ARBA" id="ARBA00022490"/>
    </source>
</evidence>
<keyword evidence="8" id="KW-0611">Plant defense</keyword>
<dbReference type="AlphaFoldDB" id="A0A2G2ZIL7"/>
<dbReference type="EMBL" id="AYRZ02000005">
    <property type="protein sequence ID" value="PHT81830.1"/>
    <property type="molecule type" value="Genomic_DNA"/>
</dbReference>
<sequence>MVDSKSRIISLAQVAKKRRGALWKHRFVLKQTVENIDSITRKWMEIRNRYNNLKDVERQNLPLIGDISPQHDLMHENMIVGRENEFGIMDRLASGSRKLEVVLIVEGELADRLQKTLKGRRYLIVIDDIWTTTAWDDFKLCFPDYHNESRILLTTRNMEVAEYTNSGTPPYQMRLLSCDESWNLMYSKVFAKECYSPEFEQLGKQIALKCRGLPLAIVMIAGLLSKIDKTFYEWKSVSKNVSSSVSTNLDDSCMSVLALSYHHLPHYLKSCFLYCGIFPEDELISVSKLTKLWVTKGFLKMEENKSTEEVAEKCLKDLIDISSVVIHRQSFDGRIKTCGMHDIVQELSIREARKMDSVNVIVGEDYPNPCTQYMGTLSSKVRGRIVIESPMHPYLLAKCGYNTAHSLFQFHGYNSCGIMPGVLKLLQLRHLHLDWNYMYPYEPEERSVVLENLQSVIGWNPLHCTPSLLILLRNLTKLQIYGTEQDFRISTIQEVLHNLCYLDQLETLKFEIMHSFSRKIYLCPPLSFLLQVLFPETLGS</sequence>
<accession>A0A2G2ZIL7</accession>
<keyword evidence="10" id="KW-0175">Coiled coil</keyword>
<keyword evidence="4" id="KW-0963">Cytoplasm</keyword>
<dbReference type="SUPFAM" id="SSF52540">
    <property type="entry name" value="P-loop containing nucleoside triphosphate hydrolases"/>
    <property type="match status" value="1"/>
</dbReference>
<comment type="similarity">
    <text evidence="3">Belongs to the disease resistance NB-LRR family.</text>
</comment>
<dbReference type="Gene3D" id="3.40.50.300">
    <property type="entry name" value="P-loop containing nucleotide triphosphate hydrolases"/>
    <property type="match status" value="1"/>
</dbReference>
<evidence type="ECO:0000256" key="7">
    <source>
        <dbReference type="ARBA" id="ARBA00022741"/>
    </source>
</evidence>
<evidence type="ECO:0000256" key="3">
    <source>
        <dbReference type="ARBA" id="ARBA00008894"/>
    </source>
</evidence>
<name>A0A2G2ZIL7_CAPAN</name>
<evidence type="ECO:0000256" key="6">
    <source>
        <dbReference type="ARBA" id="ARBA00022737"/>
    </source>
</evidence>
<keyword evidence="9" id="KW-0067">ATP-binding</keyword>
<evidence type="ECO:0000256" key="8">
    <source>
        <dbReference type="ARBA" id="ARBA00022821"/>
    </source>
</evidence>
<evidence type="ECO:0000259" key="13">
    <source>
        <dbReference type="Pfam" id="PF23559"/>
    </source>
</evidence>
<reference evidence="14 15" key="1">
    <citation type="journal article" date="2014" name="Nat. Genet.">
        <title>Genome sequence of the hot pepper provides insights into the evolution of pungency in Capsicum species.</title>
        <authorList>
            <person name="Kim S."/>
            <person name="Park M."/>
            <person name="Yeom S.I."/>
            <person name="Kim Y.M."/>
            <person name="Lee J.M."/>
            <person name="Lee H.A."/>
            <person name="Seo E."/>
            <person name="Choi J."/>
            <person name="Cheong K."/>
            <person name="Kim K.T."/>
            <person name="Jung K."/>
            <person name="Lee G.W."/>
            <person name="Oh S.K."/>
            <person name="Bae C."/>
            <person name="Kim S.B."/>
            <person name="Lee H.Y."/>
            <person name="Kim S.Y."/>
            <person name="Kim M.S."/>
            <person name="Kang B.C."/>
            <person name="Jo Y.D."/>
            <person name="Yang H.B."/>
            <person name="Jeong H.J."/>
            <person name="Kang W.H."/>
            <person name="Kwon J.K."/>
            <person name="Shin C."/>
            <person name="Lim J.Y."/>
            <person name="Park J.H."/>
            <person name="Huh J.H."/>
            <person name="Kim J.S."/>
            <person name="Kim B.D."/>
            <person name="Cohen O."/>
            <person name="Paran I."/>
            <person name="Suh M.C."/>
            <person name="Lee S.B."/>
            <person name="Kim Y.K."/>
            <person name="Shin Y."/>
            <person name="Noh S.J."/>
            <person name="Park J."/>
            <person name="Seo Y.S."/>
            <person name="Kwon S.Y."/>
            <person name="Kim H.A."/>
            <person name="Park J.M."/>
            <person name="Kim H.J."/>
            <person name="Choi S.B."/>
            <person name="Bosland P.W."/>
            <person name="Reeves G."/>
            <person name="Jo S.H."/>
            <person name="Lee B.W."/>
            <person name="Cho H.T."/>
            <person name="Choi H.S."/>
            <person name="Lee M.S."/>
            <person name="Yu Y."/>
            <person name="Do Choi Y."/>
            <person name="Park B.S."/>
            <person name="van Deynze A."/>
            <person name="Ashrafi H."/>
            <person name="Hill T."/>
            <person name="Kim W.T."/>
            <person name="Pai H.S."/>
            <person name="Ahn H.K."/>
            <person name="Yeam I."/>
            <person name="Giovannoni J.J."/>
            <person name="Rose J.K."/>
            <person name="Sorensen I."/>
            <person name="Lee S.J."/>
            <person name="Kim R.W."/>
            <person name="Choi I.Y."/>
            <person name="Choi B.S."/>
            <person name="Lim J.S."/>
            <person name="Lee Y.H."/>
            <person name="Choi D."/>
        </authorList>
    </citation>
    <scope>NUCLEOTIDE SEQUENCE [LARGE SCALE GENOMIC DNA]</scope>
    <source>
        <strain evidence="15">cv. CM334</strain>
    </source>
</reference>
<dbReference type="PANTHER" id="PTHR23155:SF1152">
    <property type="entry name" value="AAA+ ATPASE DOMAIN-CONTAINING PROTEIN"/>
    <property type="match status" value="1"/>
</dbReference>
<comment type="subcellular location">
    <subcellularLocation>
        <location evidence="2">Cytoplasm</location>
    </subcellularLocation>
    <subcellularLocation>
        <location evidence="1">Membrane</location>
        <topology evidence="1">Peripheral membrane protein</topology>
    </subcellularLocation>
</comment>
<dbReference type="Pfam" id="PF00931">
    <property type="entry name" value="NB-ARC"/>
    <property type="match status" value="1"/>
</dbReference>
<evidence type="ECO:0000256" key="9">
    <source>
        <dbReference type="ARBA" id="ARBA00022840"/>
    </source>
</evidence>
<evidence type="ECO:0000313" key="15">
    <source>
        <dbReference type="Proteomes" id="UP000222542"/>
    </source>
</evidence>
<dbReference type="InterPro" id="IPR058922">
    <property type="entry name" value="WHD_DRP"/>
</dbReference>
<gene>
    <name evidence="14" type="ORF">T459_14845</name>
</gene>
<keyword evidence="7" id="KW-0547">Nucleotide-binding</keyword>
<dbReference type="Pfam" id="PF23559">
    <property type="entry name" value="WHD_DRP"/>
    <property type="match status" value="1"/>
</dbReference>
<dbReference type="InterPro" id="IPR044974">
    <property type="entry name" value="Disease_R_plants"/>
</dbReference>
<keyword evidence="5" id="KW-0433">Leucine-rich repeat</keyword>
<dbReference type="Gene3D" id="1.20.5.4130">
    <property type="match status" value="1"/>
</dbReference>
<feature type="domain" description="NB-ARC" evidence="12">
    <location>
        <begin position="106"/>
        <end position="193"/>
    </location>
</feature>
<dbReference type="InterPro" id="IPR036388">
    <property type="entry name" value="WH-like_DNA-bd_sf"/>
</dbReference>
<dbReference type="GO" id="GO:0016020">
    <property type="term" value="C:membrane"/>
    <property type="evidence" value="ECO:0007669"/>
    <property type="project" value="UniProtKB-SubCell"/>
</dbReference>
<evidence type="ECO:0000259" key="12">
    <source>
        <dbReference type="Pfam" id="PF00931"/>
    </source>
</evidence>
<keyword evidence="15" id="KW-1185">Reference proteome</keyword>
<dbReference type="Gene3D" id="1.10.8.430">
    <property type="entry name" value="Helical domain of apoptotic protease-activating factors"/>
    <property type="match status" value="1"/>
</dbReference>
<evidence type="ECO:0000256" key="5">
    <source>
        <dbReference type="ARBA" id="ARBA00022614"/>
    </source>
</evidence>
<dbReference type="Proteomes" id="UP000222542">
    <property type="component" value="Unassembled WGS sequence"/>
</dbReference>